<gene>
    <name evidence="1" type="ORF">CBW42_03785</name>
</gene>
<name>A0A252F5Y1_9FIRM</name>
<accession>A0A252F5Y1</accession>
<proteinExistence type="predicted"/>
<reference evidence="1 2" key="1">
    <citation type="submission" date="2017-05" db="EMBL/GenBank/DDBJ databases">
        <title>Butyricicoccus porcorum sp. nov. a butyrate-producing bacterium from the swine intestinal tract.</title>
        <authorList>
            <person name="Trachsel J."/>
            <person name="Humphrey S."/>
            <person name="Allen H.K."/>
        </authorList>
    </citation>
    <scope>NUCLEOTIDE SEQUENCE [LARGE SCALE GENOMIC DNA]</scope>
    <source>
        <strain evidence="1">BB10</strain>
    </source>
</reference>
<dbReference type="EMBL" id="NHOC01000003">
    <property type="protein sequence ID" value="OUM21166.1"/>
    <property type="molecule type" value="Genomic_DNA"/>
</dbReference>
<evidence type="ECO:0000313" key="1">
    <source>
        <dbReference type="EMBL" id="OUM21166.1"/>
    </source>
</evidence>
<evidence type="ECO:0008006" key="3">
    <source>
        <dbReference type="Google" id="ProtNLM"/>
    </source>
</evidence>
<dbReference type="RefSeq" id="WP_087017938.1">
    <property type="nucleotide sequence ID" value="NZ_NHOC01000003.1"/>
</dbReference>
<evidence type="ECO:0000313" key="2">
    <source>
        <dbReference type="Proteomes" id="UP000194903"/>
    </source>
</evidence>
<protein>
    <recommendedName>
        <fullName evidence="3">Virulence protein</fullName>
    </recommendedName>
</protein>
<comment type="caution">
    <text evidence="1">The sequence shown here is derived from an EMBL/GenBank/DDBJ whole genome shotgun (WGS) entry which is preliminary data.</text>
</comment>
<dbReference type="AlphaFoldDB" id="A0A252F5Y1"/>
<organism evidence="1 2">
    <name type="scientific">Butyricicoccus porcorum</name>
    <dbReference type="NCBI Taxonomy" id="1945634"/>
    <lineage>
        <taxon>Bacteria</taxon>
        <taxon>Bacillati</taxon>
        <taxon>Bacillota</taxon>
        <taxon>Clostridia</taxon>
        <taxon>Eubacteriales</taxon>
        <taxon>Butyricicoccaceae</taxon>
        <taxon>Butyricicoccus</taxon>
    </lineage>
</organism>
<dbReference type="Proteomes" id="UP000194903">
    <property type="component" value="Unassembled WGS sequence"/>
</dbReference>
<sequence>MTLHFHAAGAERKRLAHAIGELIGEKPVYQFMPTCAYQIGSYVLDREGNLHCDNDAELGSLLGALEKQGFSAERPEQQDSAAAEPANGLVIQLPRDGFTDTALSNLHRLLASKGTLIRKALGVDDLPVEVTDTCISFPWFHGDLDDASVQAHIHFVTALADMAKKQKRVNARSGEPENEKYAFRCFLIRLGFVGSEYKNERRILLRNLSGNSAFKKDNRTKQQQSCTTYTA</sequence>
<dbReference type="OrthoDB" id="9775356at2"/>
<keyword evidence="2" id="KW-1185">Reference proteome</keyword>